<name>A0ACA9MBF4_9GLOM</name>
<feature type="non-terminal residue" evidence="1">
    <location>
        <position position="157"/>
    </location>
</feature>
<proteinExistence type="predicted"/>
<reference evidence="1" key="1">
    <citation type="submission" date="2021-06" db="EMBL/GenBank/DDBJ databases">
        <authorList>
            <person name="Kallberg Y."/>
            <person name="Tangrot J."/>
            <person name="Rosling A."/>
        </authorList>
    </citation>
    <scope>NUCLEOTIDE SEQUENCE</scope>
    <source>
        <strain evidence="1">AU212A</strain>
    </source>
</reference>
<sequence>MTHIRPNRLIRNNSNSENNIRGNDLESKLEKLQNIIDEAKEQKERIKRYQNTQIIVSSIINQRNQEKEEFKQKINKLKNKNKELRRQILMLNNDLYYERILNERIIANQQTQIDNLETRRLRRMNAFFITNNISVHISTLGRPLGLDFLLLYYIFEN</sequence>
<dbReference type="Proteomes" id="UP000789860">
    <property type="component" value="Unassembled WGS sequence"/>
</dbReference>
<protein>
    <submittedName>
        <fullName evidence="1">9795_t:CDS:1</fullName>
    </submittedName>
</protein>
<gene>
    <name evidence="1" type="ORF">SCALOS_LOCUS6043</name>
</gene>
<evidence type="ECO:0000313" key="1">
    <source>
        <dbReference type="EMBL" id="CAG8576606.1"/>
    </source>
</evidence>
<comment type="caution">
    <text evidence="1">The sequence shown here is derived from an EMBL/GenBank/DDBJ whole genome shotgun (WGS) entry which is preliminary data.</text>
</comment>
<dbReference type="EMBL" id="CAJVPM010010826">
    <property type="protein sequence ID" value="CAG8576606.1"/>
    <property type="molecule type" value="Genomic_DNA"/>
</dbReference>
<accession>A0ACA9MBF4</accession>
<keyword evidence="2" id="KW-1185">Reference proteome</keyword>
<evidence type="ECO:0000313" key="2">
    <source>
        <dbReference type="Proteomes" id="UP000789860"/>
    </source>
</evidence>
<organism evidence="1 2">
    <name type="scientific">Scutellospora calospora</name>
    <dbReference type="NCBI Taxonomy" id="85575"/>
    <lineage>
        <taxon>Eukaryota</taxon>
        <taxon>Fungi</taxon>
        <taxon>Fungi incertae sedis</taxon>
        <taxon>Mucoromycota</taxon>
        <taxon>Glomeromycotina</taxon>
        <taxon>Glomeromycetes</taxon>
        <taxon>Diversisporales</taxon>
        <taxon>Gigasporaceae</taxon>
        <taxon>Scutellospora</taxon>
    </lineage>
</organism>